<proteinExistence type="predicted"/>
<accession>A0ABQ7JY80</accession>
<dbReference type="EMBL" id="JAAAIM010000472">
    <property type="protein sequence ID" value="KAG0287650.1"/>
    <property type="molecule type" value="Genomic_DNA"/>
</dbReference>
<name>A0ABQ7JY80_9FUNG</name>
<reference evidence="8 9" key="1">
    <citation type="journal article" date="2020" name="Fungal Divers.">
        <title>Resolving the Mortierellaceae phylogeny through synthesis of multi-gene phylogenetics and phylogenomics.</title>
        <authorList>
            <person name="Vandepol N."/>
            <person name="Liber J."/>
            <person name="Desiro A."/>
            <person name="Na H."/>
            <person name="Kennedy M."/>
            <person name="Barry K."/>
            <person name="Grigoriev I.V."/>
            <person name="Miller A.N."/>
            <person name="O'Donnell K."/>
            <person name="Stajich J.E."/>
            <person name="Bonito G."/>
        </authorList>
    </citation>
    <scope>NUCLEOTIDE SEQUENCE [LARGE SCALE GENOMIC DNA]</scope>
    <source>
        <strain evidence="8 9">AD045</strain>
    </source>
</reference>
<feature type="region of interest" description="Disordered" evidence="5">
    <location>
        <begin position="39"/>
        <end position="116"/>
    </location>
</feature>
<comment type="subcellular location">
    <subcellularLocation>
        <location evidence="1">Membrane</location>
        <topology evidence="1">Multi-pass membrane protein</topology>
    </subcellularLocation>
</comment>
<keyword evidence="2 6" id="KW-0812">Transmembrane</keyword>
<feature type="transmembrane region" description="Helical" evidence="6">
    <location>
        <begin position="432"/>
        <end position="451"/>
    </location>
</feature>
<dbReference type="Proteomes" id="UP001194696">
    <property type="component" value="Unassembled WGS sequence"/>
</dbReference>
<feature type="region of interest" description="Disordered" evidence="5">
    <location>
        <begin position="141"/>
        <end position="172"/>
    </location>
</feature>
<evidence type="ECO:0000256" key="5">
    <source>
        <dbReference type="SAM" id="MobiDB-lite"/>
    </source>
</evidence>
<feature type="compositionally biased region" description="Low complexity" evidence="5">
    <location>
        <begin position="146"/>
        <end position="172"/>
    </location>
</feature>
<dbReference type="PANTHER" id="PTHR11132">
    <property type="entry name" value="SOLUTE CARRIER FAMILY 35"/>
    <property type="match status" value="1"/>
</dbReference>
<feature type="transmembrane region" description="Helical" evidence="6">
    <location>
        <begin position="274"/>
        <end position="296"/>
    </location>
</feature>
<dbReference type="SUPFAM" id="SSF103481">
    <property type="entry name" value="Multidrug resistance efflux transporter EmrE"/>
    <property type="match status" value="2"/>
</dbReference>
<feature type="domain" description="Sugar phosphate transporter" evidence="7">
    <location>
        <begin position="426"/>
        <end position="548"/>
    </location>
</feature>
<dbReference type="InterPro" id="IPR050186">
    <property type="entry name" value="TPT_transporter"/>
</dbReference>
<evidence type="ECO:0000256" key="1">
    <source>
        <dbReference type="ARBA" id="ARBA00004141"/>
    </source>
</evidence>
<evidence type="ECO:0000256" key="2">
    <source>
        <dbReference type="ARBA" id="ARBA00022692"/>
    </source>
</evidence>
<organism evidence="8 9">
    <name type="scientific">Linnemannia gamsii</name>
    <dbReference type="NCBI Taxonomy" id="64522"/>
    <lineage>
        <taxon>Eukaryota</taxon>
        <taxon>Fungi</taxon>
        <taxon>Fungi incertae sedis</taxon>
        <taxon>Mucoromycota</taxon>
        <taxon>Mortierellomycotina</taxon>
        <taxon>Mortierellomycetes</taxon>
        <taxon>Mortierellales</taxon>
        <taxon>Mortierellaceae</taxon>
        <taxon>Linnemannia</taxon>
    </lineage>
</organism>
<feature type="transmembrane region" description="Helical" evidence="6">
    <location>
        <begin position="242"/>
        <end position="262"/>
    </location>
</feature>
<keyword evidence="3 6" id="KW-1133">Transmembrane helix</keyword>
<feature type="transmembrane region" description="Helical" evidence="6">
    <location>
        <begin position="330"/>
        <end position="350"/>
    </location>
</feature>
<feature type="region of interest" description="Disordered" evidence="5">
    <location>
        <begin position="1"/>
        <end position="22"/>
    </location>
</feature>
<feature type="compositionally biased region" description="Gly residues" evidence="5">
    <location>
        <begin position="46"/>
        <end position="63"/>
    </location>
</feature>
<gene>
    <name evidence="8" type="primary">SLY41</name>
    <name evidence="8" type="ORF">BGZ96_008458</name>
</gene>
<evidence type="ECO:0000259" key="7">
    <source>
        <dbReference type="Pfam" id="PF03151"/>
    </source>
</evidence>
<feature type="transmembrane region" description="Helical" evidence="6">
    <location>
        <begin position="356"/>
        <end position="375"/>
    </location>
</feature>
<protein>
    <submittedName>
        <fullName evidence="8">Suppressor of loss of ypt1</fullName>
    </submittedName>
</protein>
<sequence>MRSPSPDPGSRPSVRLDTTPAALLSTNSALQAGMSSATLGSNLFNVGGGTGAGGLAGGPGGGVSSISTATSPSSNTLGGRAVFQSFHQNEFESQQQQQHHQDKLEDEREQQKKNARSAIQGVSVFLPPALNQSLTKVVQSAKDAVSPSSPHSKSSLPFGRHTGASSSSGLSDLGMGMGGGGVPVSSAYAPRSTATSLRQQLNPRSLMQVLKLPLICLAWYMSSAVTNNIGKQIMNQFRYPVTLTFVQFWFVSIFCYMAAAGFGMSRIRSPSRGIVEMTAPLVGFQVVGHVFSSVAISRVPLSVVHTVKALTPLFTVLFYRVVLGTTYSRATYLSLVPLTAGVMLACRMSLEFNNLVGLTMALLSTLVFVMQNVFTKKILGAGKGKQTQSEEHGMGGLGNKESISTASASGSDPVDAALGHHGASQKLDKINILFYSATMAAICMIPMWLYTEGWHLMFSEDPLGHESGSTGTWSGISWLLFLNGVSHFFQNFLAFSVLALTSPVTYSIASLIKRIIVIVASIIYFHQTLGLTQWTGVCMTFWGLWMYNSAKNAAKVNPSSSILANTKVGRRMSRSFGRGLLDADVGGDGPNPRSKAGFMV</sequence>
<keyword evidence="9" id="KW-1185">Reference proteome</keyword>
<dbReference type="Pfam" id="PF03151">
    <property type="entry name" value="TPT"/>
    <property type="match status" value="2"/>
</dbReference>
<dbReference type="InterPro" id="IPR004853">
    <property type="entry name" value="Sugar_P_trans_dom"/>
</dbReference>
<evidence type="ECO:0000313" key="8">
    <source>
        <dbReference type="EMBL" id="KAG0287650.1"/>
    </source>
</evidence>
<evidence type="ECO:0000256" key="3">
    <source>
        <dbReference type="ARBA" id="ARBA00022989"/>
    </source>
</evidence>
<evidence type="ECO:0000313" key="9">
    <source>
        <dbReference type="Proteomes" id="UP001194696"/>
    </source>
</evidence>
<evidence type="ECO:0000256" key="4">
    <source>
        <dbReference type="ARBA" id="ARBA00023136"/>
    </source>
</evidence>
<evidence type="ECO:0000256" key="6">
    <source>
        <dbReference type="SAM" id="Phobius"/>
    </source>
</evidence>
<keyword evidence="4 6" id="KW-0472">Membrane</keyword>
<comment type="caution">
    <text evidence="8">The sequence shown here is derived from an EMBL/GenBank/DDBJ whole genome shotgun (WGS) entry which is preliminary data.</text>
</comment>
<feature type="domain" description="Sugar phosphate transporter" evidence="7">
    <location>
        <begin position="211"/>
        <end position="383"/>
    </location>
</feature>
<feature type="compositionally biased region" description="Basic and acidic residues" evidence="5">
    <location>
        <begin position="99"/>
        <end position="112"/>
    </location>
</feature>
<feature type="compositionally biased region" description="Low complexity" evidence="5">
    <location>
        <begin position="64"/>
        <end position="76"/>
    </location>
</feature>
<feature type="transmembrane region" description="Helical" evidence="6">
    <location>
        <begin position="302"/>
        <end position="323"/>
    </location>
</feature>
<dbReference type="InterPro" id="IPR037185">
    <property type="entry name" value="EmrE-like"/>
</dbReference>
<feature type="compositionally biased region" description="Low complexity" evidence="5">
    <location>
        <begin position="83"/>
        <end position="98"/>
    </location>
</feature>